<feature type="transmembrane region" description="Helical" evidence="11">
    <location>
        <begin position="314"/>
        <end position="334"/>
    </location>
</feature>
<sequence length="458" mass="50427">MTLLIVIIAILGLLLISTEKLTNINKAAVAIFTGTLCWVLYICYGADFVLSQHSTDYHSFLGGAVATSVTVKQYIASNIFLKCVGRSAEIVLYLLATMTIVQVLDNNGCFDFLKQLLRTRSGKRMLWMLSVITFVLSINLDNLTTTVMMLTMMHGVVQNRRQRMVLGAAIVISANIGGALTVIGDPTNLLIWNKSAVTATNFSLSLAIPCLIAWLLPVWWLGRMLPERVDTAWIGLPYRGDDTRLNVWQRLLMLIVGIGGLWFIPTFHNITKLSPFLGALCVLSVLWIVNEIFNRKLNNVDKMIQSRVPRVLQYGVIQMMLFIVGIVLLVGVIIETGVLPWVASWVAVNIHNVWVIGTVAGLISTVLDNFATAATFFSFFDVATTSQGFAAAMVQNGIYWKIIAFLVPAAGNVLGVGSMAGLALLKMEHMHVGWYLRNVGWKALVGCALGMGAMYLMY</sequence>
<reference evidence="13" key="1">
    <citation type="journal article" date="2022" name="Int. J. Syst. Evol. Microbiol.">
        <title>Prevotella lacticifex sp. nov., isolated from the rumen of cows.</title>
        <authorList>
            <person name="Shinkai T."/>
            <person name="Ikeyama N."/>
            <person name="Kumagai M."/>
            <person name="Ohmori H."/>
            <person name="Sakamoto M."/>
            <person name="Ohkuma M."/>
            <person name="Mitsumori M."/>
        </authorList>
    </citation>
    <scope>NUCLEOTIDE SEQUENCE</scope>
    <source>
        <strain evidence="13">R5076</strain>
    </source>
</reference>
<dbReference type="Pfam" id="PF03600">
    <property type="entry name" value="CitMHS"/>
    <property type="match status" value="1"/>
</dbReference>
<evidence type="ECO:0000256" key="4">
    <source>
        <dbReference type="ARBA" id="ARBA00022692"/>
    </source>
</evidence>
<keyword evidence="14" id="KW-1185">Reference proteome</keyword>
<dbReference type="GO" id="GO:0015297">
    <property type="term" value="F:antiporter activity"/>
    <property type="evidence" value="ECO:0007669"/>
    <property type="project" value="UniProtKB-KW"/>
</dbReference>
<protein>
    <recommendedName>
        <fullName evidence="12">Citrate transporter-like domain-containing protein</fullName>
    </recommendedName>
</protein>
<evidence type="ECO:0000256" key="10">
    <source>
        <dbReference type="ARBA" id="ARBA00025753"/>
    </source>
</evidence>
<feature type="domain" description="Citrate transporter-like" evidence="12">
    <location>
        <begin position="14"/>
        <end position="384"/>
    </location>
</feature>
<feature type="transmembrane region" description="Helical" evidence="11">
    <location>
        <begin position="398"/>
        <end position="419"/>
    </location>
</feature>
<proteinExistence type="inferred from homology"/>
<keyword evidence="4 11" id="KW-0812">Transmembrane</keyword>
<dbReference type="RefSeq" id="WP_223930078.1">
    <property type="nucleotide sequence ID" value="NZ_BPTU01000004.1"/>
</dbReference>
<feature type="transmembrane region" description="Helical" evidence="11">
    <location>
        <begin position="124"/>
        <end position="143"/>
    </location>
</feature>
<evidence type="ECO:0000313" key="14">
    <source>
        <dbReference type="Proteomes" id="UP000825483"/>
    </source>
</evidence>
<organism evidence="13 14">
    <name type="scientific">Prevotella lacticifex</name>
    <dbReference type="NCBI Taxonomy" id="2854755"/>
    <lineage>
        <taxon>Bacteria</taxon>
        <taxon>Pseudomonadati</taxon>
        <taxon>Bacteroidota</taxon>
        <taxon>Bacteroidia</taxon>
        <taxon>Bacteroidales</taxon>
        <taxon>Prevotellaceae</taxon>
        <taxon>Prevotella</taxon>
    </lineage>
</organism>
<accession>A0A9R1C8C1</accession>
<dbReference type="AlphaFoldDB" id="A0A9R1C8C1"/>
<dbReference type="EMBL" id="BPUB01000001">
    <property type="protein sequence ID" value="GJG57881.1"/>
    <property type="molecule type" value="Genomic_DNA"/>
</dbReference>
<evidence type="ECO:0000256" key="3">
    <source>
        <dbReference type="ARBA" id="ARBA00022449"/>
    </source>
</evidence>
<comment type="similarity">
    <text evidence="10">Belongs to the NhaD Na(+)/H(+) (TC 2.A.62) antiporter family.</text>
</comment>
<evidence type="ECO:0000256" key="7">
    <source>
        <dbReference type="ARBA" id="ARBA00023065"/>
    </source>
</evidence>
<feature type="transmembrane region" description="Helical" evidence="11">
    <location>
        <begin position="87"/>
        <end position="104"/>
    </location>
</feature>
<name>A0A9R1C8C1_9BACT</name>
<evidence type="ECO:0000313" key="13">
    <source>
        <dbReference type="EMBL" id="GJG57881.1"/>
    </source>
</evidence>
<keyword evidence="8 11" id="KW-0472">Membrane</keyword>
<feature type="transmembrane region" description="Helical" evidence="11">
    <location>
        <begin position="276"/>
        <end position="293"/>
    </location>
</feature>
<dbReference type="GO" id="GO:0006814">
    <property type="term" value="P:sodium ion transport"/>
    <property type="evidence" value="ECO:0007669"/>
    <property type="project" value="UniProtKB-KW"/>
</dbReference>
<dbReference type="InterPro" id="IPR004680">
    <property type="entry name" value="Cit_transptr-like_dom"/>
</dbReference>
<keyword evidence="2" id="KW-0813">Transport</keyword>
<feature type="transmembrane region" description="Helical" evidence="11">
    <location>
        <begin position="204"/>
        <end position="226"/>
    </location>
</feature>
<feature type="transmembrane region" description="Helical" evidence="11">
    <location>
        <begin position="439"/>
        <end position="457"/>
    </location>
</feature>
<evidence type="ECO:0000256" key="5">
    <source>
        <dbReference type="ARBA" id="ARBA00022989"/>
    </source>
</evidence>
<evidence type="ECO:0000256" key="6">
    <source>
        <dbReference type="ARBA" id="ARBA00023053"/>
    </source>
</evidence>
<feature type="transmembrane region" description="Helical" evidence="11">
    <location>
        <begin position="247"/>
        <end position="264"/>
    </location>
</feature>
<dbReference type="PANTHER" id="PTHR43269">
    <property type="entry name" value="SODIUM/PROTON ANTIPORTER 1-RELATED"/>
    <property type="match status" value="1"/>
</dbReference>
<feature type="transmembrane region" description="Helical" evidence="11">
    <location>
        <begin position="164"/>
        <end position="184"/>
    </location>
</feature>
<feature type="transmembrane region" description="Helical" evidence="11">
    <location>
        <begin position="28"/>
        <end position="50"/>
    </location>
</feature>
<keyword evidence="7" id="KW-0406">Ion transport</keyword>
<dbReference type="InterPro" id="IPR045016">
    <property type="entry name" value="NhaD-like"/>
</dbReference>
<comment type="subcellular location">
    <subcellularLocation>
        <location evidence="1">Membrane</location>
        <topology evidence="1">Multi-pass membrane protein</topology>
    </subcellularLocation>
</comment>
<comment type="caution">
    <text evidence="13">The sequence shown here is derived from an EMBL/GenBank/DDBJ whole genome shotgun (WGS) entry which is preliminary data.</text>
</comment>
<evidence type="ECO:0000256" key="11">
    <source>
        <dbReference type="SAM" id="Phobius"/>
    </source>
</evidence>
<keyword evidence="6" id="KW-0915">Sodium</keyword>
<evidence type="ECO:0000256" key="1">
    <source>
        <dbReference type="ARBA" id="ARBA00004141"/>
    </source>
</evidence>
<dbReference type="GO" id="GO:0016020">
    <property type="term" value="C:membrane"/>
    <property type="evidence" value="ECO:0007669"/>
    <property type="project" value="UniProtKB-SubCell"/>
</dbReference>
<evidence type="ECO:0000256" key="8">
    <source>
        <dbReference type="ARBA" id="ARBA00023136"/>
    </source>
</evidence>
<dbReference type="Proteomes" id="UP000825483">
    <property type="component" value="Unassembled WGS sequence"/>
</dbReference>
<gene>
    <name evidence="13" type="ORF">PRLR5076_07320</name>
</gene>
<keyword evidence="5 11" id="KW-1133">Transmembrane helix</keyword>
<keyword evidence="9" id="KW-0739">Sodium transport</keyword>
<dbReference type="PANTHER" id="PTHR43269:SF2">
    <property type="entry name" value="SODIUM_PROTON ANTIPORTER 1-RELATED"/>
    <property type="match status" value="1"/>
</dbReference>
<keyword evidence="3" id="KW-0050">Antiport</keyword>
<evidence type="ECO:0000259" key="12">
    <source>
        <dbReference type="Pfam" id="PF03600"/>
    </source>
</evidence>
<dbReference type="GeneID" id="72468784"/>
<evidence type="ECO:0000256" key="2">
    <source>
        <dbReference type="ARBA" id="ARBA00022448"/>
    </source>
</evidence>
<evidence type="ECO:0000256" key="9">
    <source>
        <dbReference type="ARBA" id="ARBA00023201"/>
    </source>
</evidence>